<dbReference type="Pfam" id="PF21033">
    <property type="entry name" value="RMD1-3"/>
    <property type="match status" value="1"/>
</dbReference>
<evidence type="ECO:0000256" key="2">
    <source>
        <dbReference type="ARBA" id="ARBA00011375"/>
    </source>
</evidence>
<organism evidence="10 11">
    <name type="scientific">Megalurothrips usitatus</name>
    <name type="common">bean blossom thrips</name>
    <dbReference type="NCBI Taxonomy" id="439358"/>
    <lineage>
        <taxon>Eukaryota</taxon>
        <taxon>Metazoa</taxon>
        <taxon>Ecdysozoa</taxon>
        <taxon>Arthropoda</taxon>
        <taxon>Hexapoda</taxon>
        <taxon>Insecta</taxon>
        <taxon>Pterygota</taxon>
        <taxon>Neoptera</taxon>
        <taxon>Paraneoptera</taxon>
        <taxon>Thysanoptera</taxon>
        <taxon>Terebrantia</taxon>
        <taxon>Thripoidea</taxon>
        <taxon>Thripidae</taxon>
        <taxon>Megalurothrips</taxon>
    </lineage>
</organism>
<evidence type="ECO:0000256" key="4">
    <source>
        <dbReference type="ARBA" id="ARBA00022737"/>
    </source>
</evidence>
<evidence type="ECO:0000256" key="5">
    <source>
        <dbReference type="ARBA" id="ARBA00022803"/>
    </source>
</evidence>
<reference evidence="10" key="1">
    <citation type="submission" date="2022-12" db="EMBL/GenBank/DDBJ databases">
        <title>Chromosome-level genome assembly of the bean flower thrips Megalurothrips usitatus.</title>
        <authorList>
            <person name="Ma L."/>
            <person name="Liu Q."/>
            <person name="Li H."/>
            <person name="Cai W."/>
        </authorList>
    </citation>
    <scope>NUCLEOTIDE SEQUENCE</scope>
    <source>
        <strain evidence="10">Cailab_2022a</strain>
    </source>
</reference>
<comment type="subcellular location">
    <subcellularLocation>
        <location evidence="1">Cytoplasm</location>
        <location evidence="1">Cytoskeleton</location>
    </subcellularLocation>
</comment>
<dbReference type="GO" id="GO:0097431">
    <property type="term" value="C:mitotic spindle pole"/>
    <property type="evidence" value="ECO:0007669"/>
    <property type="project" value="TreeGrafter"/>
</dbReference>
<evidence type="ECO:0000256" key="1">
    <source>
        <dbReference type="ARBA" id="ARBA00004245"/>
    </source>
</evidence>
<dbReference type="GO" id="GO:0008017">
    <property type="term" value="F:microtubule binding"/>
    <property type="evidence" value="ECO:0007669"/>
    <property type="project" value="TreeGrafter"/>
</dbReference>
<dbReference type="PANTHER" id="PTHR16056:SF16">
    <property type="entry name" value="REGULATOR OF MICROTUBULE DYNAMICS PROTEIN 1"/>
    <property type="match status" value="1"/>
</dbReference>
<evidence type="ECO:0000256" key="7">
    <source>
        <dbReference type="ARBA" id="ARBA00039966"/>
    </source>
</evidence>
<comment type="subunit">
    <text evidence="2">Interacts with microtubules.</text>
</comment>
<evidence type="ECO:0000313" key="11">
    <source>
        <dbReference type="Proteomes" id="UP001075354"/>
    </source>
</evidence>
<protein>
    <recommendedName>
        <fullName evidence="7">Regulator of microtubule dynamics protein 1</fullName>
    </recommendedName>
    <alternativeName>
        <fullName evidence="8">Protein FAM82B</fullName>
    </alternativeName>
</protein>
<name>A0AAV7XCE0_9NEOP</name>
<keyword evidence="6" id="KW-0206">Cytoskeleton</keyword>
<evidence type="ECO:0000256" key="8">
    <source>
        <dbReference type="ARBA" id="ARBA00041958"/>
    </source>
</evidence>
<proteinExistence type="predicted"/>
<dbReference type="PROSITE" id="PS50005">
    <property type="entry name" value="TPR"/>
    <property type="match status" value="1"/>
</dbReference>
<dbReference type="InterPro" id="IPR019734">
    <property type="entry name" value="TPR_rpt"/>
</dbReference>
<keyword evidence="3" id="KW-0963">Cytoplasm</keyword>
<feature type="repeat" description="TPR" evidence="9">
    <location>
        <begin position="94"/>
        <end position="127"/>
    </location>
</feature>
<dbReference type="SUPFAM" id="SSF48452">
    <property type="entry name" value="TPR-like"/>
    <property type="match status" value="1"/>
</dbReference>
<dbReference type="InterPro" id="IPR049039">
    <property type="entry name" value="RMD1-3_a_helical_rpt"/>
</dbReference>
<dbReference type="EMBL" id="JAPTSV010000013">
    <property type="protein sequence ID" value="KAJ1521474.1"/>
    <property type="molecule type" value="Genomic_DNA"/>
</dbReference>
<keyword evidence="11" id="KW-1185">Reference proteome</keyword>
<dbReference type="InterPro" id="IPR011990">
    <property type="entry name" value="TPR-like_helical_dom_sf"/>
</dbReference>
<dbReference type="GO" id="GO:0005876">
    <property type="term" value="C:spindle microtubule"/>
    <property type="evidence" value="ECO:0007669"/>
    <property type="project" value="TreeGrafter"/>
</dbReference>
<evidence type="ECO:0000256" key="3">
    <source>
        <dbReference type="ARBA" id="ARBA00022490"/>
    </source>
</evidence>
<dbReference type="Gene3D" id="1.25.40.10">
    <property type="entry name" value="Tetratricopeptide repeat domain"/>
    <property type="match status" value="1"/>
</dbReference>
<dbReference type="GO" id="GO:0005739">
    <property type="term" value="C:mitochondrion"/>
    <property type="evidence" value="ECO:0007669"/>
    <property type="project" value="TreeGrafter"/>
</dbReference>
<evidence type="ECO:0000256" key="9">
    <source>
        <dbReference type="PROSITE-ProRule" id="PRU00339"/>
    </source>
</evidence>
<dbReference type="PANTHER" id="PTHR16056">
    <property type="entry name" value="REGULATOR OF MICROTUBULE DYNAMICS PROTEIN"/>
    <property type="match status" value="1"/>
</dbReference>
<sequence>MSIALDAYSGLQGFRTRCGTLVAVKDHMLKSLEFDPSDATVIHMVGMWYYGIADLAWYQRSILQAIAGKPPPATYEEALSFFKKAEETSPNFYSINLLMLGKVYLKLGDQDTAVAYLRRAINYPQFTDDDHQAHQEASDLLKSLKIA</sequence>
<accession>A0AAV7XCE0</accession>
<keyword evidence="5 9" id="KW-0802">TPR repeat</keyword>
<dbReference type="AlphaFoldDB" id="A0AAV7XCE0"/>
<comment type="caution">
    <text evidence="10">The sequence shown here is derived from an EMBL/GenBank/DDBJ whole genome shotgun (WGS) entry which is preliminary data.</text>
</comment>
<evidence type="ECO:0000256" key="6">
    <source>
        <dbReference type="ARBA" id="ARBA00023212"/>
    </source>
</evidence>
<gene>
    <name evidence="10" type="ORF">ONE63_003142</name>
</gene>
<keyword evidence="4" id="KW-0677">Repeat</keyword>
<evidence type="ECO:0000313" key="10">
    <source>
        <dbReference type="EMBL" id="KAJ1521474.1"/>
    </source>
</evidence>
<dbReference type="Proteomes" id="UP001075354">
    <property type="component" value="Chromosome 13"/>
</dbReference>